<dbReference type="InterPro" id="IPR050294">
    <property type="entry name" value="RnfB_subfamily"/>
</dbReference>
<dbReference type="CDD" id="cd16367">
    <property type="entry name" value="DMSOR_beta_like"/>
    <property type="match status" value="1"/>
</dbReference>
<gene>
    <name evidence="10" type="ORF">OD750_007335</name>
</gene>
<evidence type="ECO:0000256" key="6">
    <source>
        <dbReference type="ARBA" id="ARBA00023004"/>
    </source>
</evidence>
<dbReference type="GO" id="GO:0005737">
    <property type="term" value="C:cytoplasm"/>
    <property type="evidence" value="ECO:0007669"/>
    <property type="project" value="UniProtKB-SubCell"/>
</dbReference>
<organism evidence="10 11">
    <name type="scientific">Tahibacter soli</name>
    <dbReference type="NCBI Taxonomy" id="2983605"/>
    <lineage>
        <taxon>Bacteria</taxon>
        <taxon>Pseudomonadati</taxon>
        <taxon>Pseudomonadota</taxon>
        <taxon>Gammaproteobacteria</taxon>
        <taxon>Lysobacterales</taxon>
        <taxon>Rhodanobacteraceae</taxon>
        <taxon>Tahibacter</taxon>
    </lineage>
</organism>
<dbReference type="GO" id="GO:0051539">
    <property type="term" value="F:4 iron, 4 sulfur cluster binding"/>
    <property type="evidence" value="ECO:0007669"/>
    <property type="project" value="UniProtKB-KW"/>
</dbReference>
<comment type="subcellular location">
    <subcellularLocation>
        <location evidence="1">Cytoplasm</location>
    </subcellularLocation>
</comment>
<keyword evidence="2" id="KW-0813">Transport</keyword>
<dbReference type="PROSITE" id="PS50042">
    <property type="entry name" value="CNMP_BINDING_3"/>
    <property type="match status" value="2"/>
</dbReference>
<keyword evidence="5" id="KW-0249">Electron transport</keyword>
<dbReference type="PANTHER" id="PTHR42859:SF10">
    <property type="entry name" value="DIMETHYLSULFOXIDE REDUCTASE CHAIN B"/>
    <property type="match status" value="1"/>
</dbReference>
<keyword evidence="3" id="KW-0004">4Fe-4S</keyword>
<dbReference type="SMART" id="SM00100">
    <property type="entry name" value="cNMP"/>
    <property type="match status" value="2"/>
</dbReference>
<reference evidence="10" key="1">
    <citation type="submission" date="2023-02" db="EMBL/GenBank/DDBJ databases">
        <title>Tahibacter soli sp. nov. isolated from soil.</title>
        <authorList>
            <person name="Baek J.H."/>
            <person name="Lee J.K."/>
            <person name="Choi D.G."/>
            <person name="Jeon C.O."/>
        </authorList>
    </citation>
    <scope>NUCLEOTIDE SEQUENCE</scope>
    <source>
        <strain evidence="10">BL</strain>
    </source>
</reference>
<dbReference type="InterPro" id="IPR017896">
    <property type="entry name" value="4Fe4S_Fe-S-bd"/>
</dbReference>
<dbReference type="RefSeq" id="WP_263543849.1">
    <property type="nucleotide sequence ID" value="NZ_JAOVZO020000008.1"/>
</dbReference>
<evidence type="ECO:0000256" key="2">
    <source>
        <dbReference type="ARBA" id="ARBA00022448"/>
    </source>
</evidence>
<evidence type="ECO:0000256" key="1">
    <source>
        <dbReference type="ARBA" id="ARBA00004496"/>
    </source>
</evidence>
<dbReference type="AlphaFoldDB" id="A0A9X4BIL0"/>
<keyword evidence="11" id="KW-1185">Reference proteome</keyword>
<evidence type="ECO:0000259" key="8">
    <source>
        <dbReference type="PROSITE" id="PS50042"/>
    </source>
</evidence>
<evidence type="ECO:0000256" key="7">
    <source>
        <dbReference type="ARBA" id="ARBA00023014"/>
    </source>
</evidence>
<dbReference type="Pfam" id="PF13738">
    <property type="entry name" value="Pyr_redox_3"/>
    <property type="match status" value="1"/>
</dbReference>
<dbReference type="PANTHER" id="PTHR42859">
    <property type="entry name" value="OXIDOREDUCTASE"/>
    <property type="match status" value="1"/>
</dbReference>
<dbReference type="InterPro" id="IPR014710">
    <property type="entry name" value="RmlC-like_jellyroll"/>
</dbReference>
<dbReference type="Pfam" id="PF13247">
    <property type="entry name" value="Fer4_11"/>
    <property type="match status" value="1"/>
</dbReference>
<evidence type="ECO:0000256" key="4">
    <source>
        <dbReference type="ARBA" id="ARBA00022723"/>
    </source>
</evidence>
<feature type="domain" description="Cyclic nucleotide-binding" evidence="8">
    <location>
        <begin position="480"/>
        <end position="599"/>
    </location>
</feature>
<dbReference type="GO" id="GO:0046872">
    <property type="term" value="F:metal ion binding"/>
    <property type="evidence" value="ECO:0007669"/>
    <property type="project" value="UniProtKB-KW"/>
</dbReference>
<comment type="caution">
    <text evidence="10">The sequence shown here is derived from an EMBL/GenBank/DDBJ whole genome shotgun (WGS) entry which is preliminary data.</text>
</comment>
<dbReference type="EMBL" id="JAOVZO020000008">
    <property type="protein sequence ID" value="MDC8012357.1"/>
    <property type="molecule type" value="Genomic_DNA"/>
</dbReference>
<dbReference type="PRINTS" id="PR00368">
    <property type="entry name" value="FADPNR"/>
</dbReference>
<feature type="domain" description="4Fe-4S ferredoxin-type" evidence="9">
    <location>
        <begin position="665"/>
        <end position="697"/>
    </location>
</feature>
<dbReference type="Gene3D" id="2.60.120.10">
    <property type="entry name" value="Jelly Rolls"/>
    <property type="match status" value="2"/>
</dbReference>
<evidence type="ECO:0000256" key="5">
    <source>
        <dbReference type="ARBA" id="ARBA00022982"/>
    </source>
</evidence>
<keyword evidence="7" id="KW-0411">Iron-sulfur</keyword>
<evidence type="ECO:0000259" key="9">
    <source>
        <dbReference type="PROSITE" id="PS51379"/>
    </source>
</evidence>
<dbReference type="InterPro" id="IPR017900">
    <property type="entry name" value="4Fe4S_Fe_S_CS"/>
</dbReference>
<dbReference type="SUPFAM" id="SSF51206">
    <property type="entry name" value="cAMP-binding domain-like"/>
    <property type="match status" value="2"/>
</dbReference>
<dbReference type="SUPFAM" id="SSF51905">
    <property type="entry name" value="FAD/NAD(P)-binding domain"/>
    <property type="match status" value="2"/>
</dbReference>
<keyword evidence="4" id="KW-0479">Metal-binding</keyword>
<dbReference type="PRINTS" id="PR00469">
    <property type="entry name" value="PNDRDTASEII"/>
</dbReference>
<dbReference type="PROSITE" id="PS51379">
    <property type="entry name" value="4FE4S_FER_2"/>
    <property type="match status" value="3"/>
</dbReference>
<feature type="domain" description="Cyclic nucleotide-binding" evidence="8">
    <location>
        <begin position="357"/>
        <end position="474"/>
    </location>
</feature>
<dbReference type="InterPro" id="IPR000595">
    <property type="entry name" value="cNMP-bd_dom"/>
</dbReference>
<feature type="domain" description="4Fe-4S ferredoxin-type" evidence="9">
    <location>
        <begin position="698"/>
        <end position="726"/>
    </location>
</feature>
<evidence type="ECO:0000256" key="3">
    <source>
        <dbReference type="ARBA" id="ARBA00022485"/>
    </source>
</evidence>
<protein>
    <submittedName>
        <fullName evidence="10">Cyclic nucleotide-binding domain-containing protein</fullName>
    </submittedName>
</protein>
<feature type="domain" description="4Fe-4S ferredoxin-type" evidence="9">
    <location>
        <begin position="629"/>
        <end position="661"/>
    </location>
</feature>
<proteinExistence type="predicted"/>
<dbReference type="InterPro" id="IPR036188">
    <property type="entry name" value="FAD/NAD-bd_sf"/>
</dbReference>
<dbReference type="Pfam" id="PF00027">
    <property type="entry name" value="cNMP_binding"/>
    <property type="match status" value="2"/>
</dbReference>
<sequence>MTDRFRIAIVGSGPGGLSAAARAAERGESHVLLEAEPHLSNTIYRYQKGKFVMDEPGILPLRSPVPFKAGSRETILGAWDEAAARLKINVRHGHEVSAIAKRPDGLFELKCANGKVVEAQFVVLGIGLQGNIRKLGVPGEDLPFVQYQLDDPDEYEGETIVVVGAGDAAIENAIALAKQNNVVIVNRRDEFARAKKGNEAGILKAIEDGLIECYYNAGPERVDALSVGRKKGRMILATANGKAQILIDRVIARLGATAPRGFVEACGVEFPSKDPASVPAISPQYESNVKGLYIVGALGGYPLIKQAMNQGYEVIEYIRGEKVEPADEPLLKAKFAPMPGFRSVDEALARVQKNVRLLSHITPLQLREFMLDSDVRTPKSGETVFARNDYTNSFYSIVDGEVQVVVDAATDQRITLRRGEFFGEMGLISGRRRSATVIAGAGCVLVETPRRSMNRLINSVAAVKREIDQVFILRAIQSRFVPEADAAQLADVVASATLQKFAAGDVLFNEGEVGDCLHLVRVGSLTISRNIGGKEVVLSYVPAGNYVGEMALLGDSKRSATARASIATETVRLTGESFKKLVARMPVLKLRLQAEYRQRAAANLAMQALPSGGDVIQFLLSQGAGEATDILLIDESLCVRCDNCEKACAETHGGTSRLDREAGPTYASVHVPTSCRHCEHPHCMKDCPPDAIRRAPNGEVYIADNCIGCGNCERNCPYGVIHMASKPPKKPGLLSWLLLGLGPGPGEAPVDPKKKKEAKEKKAVKCDMCKDVGGGPACVRACPTGAAIRISPEEFPAYAQSRR</sequence>
<keyword evidence="6" id="KW-0408">Iron</keyword>
<dbReference type="InterPro" id="IPR018488">
    <property type="entry name" value="cNMP-bd_CS"/>
</dbReference>
<name>A0A9X4BIL0_9GAMM</name>
<dbReference type="PROSITE" id="PS00198">
    <property type="entry name" value="4FE4S_FER_1"/>
    <property type="match status" value="1"/>
</dbReference>
<dbReference type="CDD" id="cd00038">
    <property type="entry name" value="CAP_ED"/>
    <property type="match status" value="2"/>
</dbReference>
<dbReference type="Gene3D" id="3.50.50.60">
    <property type="entry name" value="FAD/NAD(P)-binding domain"/>
    <property type="match status" value="2"/>
</dbReference>
<dbReference type="Gene3D" id="3.30.70.20">
    <property type="match status" value="2"/>
</dbReference>
<dbReference type="SUPFAM" id="SSF54862">
    <property type="entry name" value="4Fe-4S ferredoxins"/>
    <property type="match status" value="1"/>
</dbReference>
<evidence type="ECO:0000313" key="11">
    <source>
        <dbReference type="Proteomes" id="UP001139971"/>
    </source>
</evidence>
<dbReference type="InterPro" id="IPR018490">
    <property type="entry name" value="cNMP-bd_dom_sf"/>
</dbReference>
<accession>A0A9X4BIL0</accession>
<dbReference type="PROSITE" id="PS00889">
    <property type="entry name" value="CNMP_BINDING_2"/>
    <property type="match status" value="2"/>
</dbReference>
<evidence type="ECO:0000313" key="10">
    <source>
        <dbReference type="EMBL" id="MDC8012357.1"/>
    </source>
</evidence>
<dbReference type="Proteomes" id="UP001139971">
    <property type="component" value="Unassembled WGS sequence"/>
</dbReference>